<dbReference type="InterPro" id="IPR003754">
    <property type="entry name" value="4pyrrol_synth_uPrphyn_synth"/>
</dbReference>
<dbReference type="RefSeq" id="WP_119062648.1">
    <property type="nucleotide sequence ID" value="NZ_QXDF01000006.1"/>
</dbReference>
<sequence>MRVLVTRPLDDAKATAEAVRTRGHEPIIAPLSVIRYETPEPPGQRPAAAIFTSRNAVRALRDVEWAKTLHRVPAYCVGAATAEAARQAGFLHVIAGGGTGAQLAEHIAYTHSPENGPLLYLTGDHLAFDMAAALGARGFTVLRHIVYRSELVTALPEQAERALGAGRVDAVILMSPRTAGHFVDLVKQAGISEQAARLRFLCLSTRVAERLAPLRAEQIRIAARPTQRALLDLLGPSTAA</sequence>
<dbReference type="OrthoDB" id="7163809at2"/>
<comment type="similarity">
    <text evidence="2 9">Belongs to the uroporphyrinogen-III synthase family.</text>
</comment>
<evidence type="ECO:0000256" key="5">
    <source>
        <dbReference type="ARBA" id="ARBA00023244"/>
    </source>
</evidence>
<dbReference type="SUPFAM" id="SSF69618">
    <property type="entry name" value="HemD-like"/>
    <property type="match status" value="1"/>
</dbReference>
<proteinExistence type="inferred from homology"/>
<dbReference type="PANTHER" id="PTHR38042:SF1">
    <property type="entry name" value="UROPORPHYRINOGEN-III SYNTHASE, CHLOROPLASTIC"/>
    <property type="match status" value="1"/>
</dbReference>
<dbReference type="Pfam" id="PF02602">
    <property type="entry name" value="HEM4"/>
    <property type="match status" value="1"/>
</dbReference>
<dbReference type="UniPathway" id="UPA00251">
    <property type="reaction ID" value="UER00320"/>
</dbReference>
<comment type="function">
    <text evidence="6 9">Catalyzes cyclization of the linear tetrapyrrole, hydroxymethylbilane, to the macrocyclic uroporphyrinogen III.</text>
</comment>
<evidence type="ECO:0000259" key="10">
    <source>
        <dbReference type="Pfam" id="PF02602"/>
    </source>
</evidence>
<dbReference type="InterPro" id="IPR039793">
    <property type="entry name" value="UROS/Hem4"/>
</dbReference>
<dbReference type="AlphaFoldDB" id="A0A397PIA2"/>
<keyword evidence="5 9" id="KW-0627">Porphyrin biosynthesis</keyword>
<evidence type="ECO:0000256" key="6">
    <source>
        <dbReference type="ARBA" id="ARBA00037589"/>
    </source>
</evidence>
<protein>
    <recommendedName>
        <fullName evidence="7 9">Uroporphyrinogen-III synthase</fullName>
        <ecNumber evidence="3 9">4.2.1.75</ecNumber>
    </recommendedName>
</protein>
<dbReference type="GO" id="GO:0006780">
    <property type="term" value="P:uroporphyrinogen III biosynthetic process"/>
    <property type="evidence" value="ECO:0007669"/>
    <property type="project" value="UniProtKB-UniRule"/>
</dbReference>
<evidence type="ECO:0000313" key="11">
    <source>
        <dbReference type="EMBL" id="RIA45401.1"/>
    </source>
</evidence>
<dbReference type="InterPro" id="IPR036108">
    <property type="entry name" value="4pyrrol_syn_uPrphyn_synt_sf"/>
</dbReference>
<evidence type="ECO:0000256" key="7">
    <source>
        <dbReference type="ARBA" id="ARBA00040167"/>
    </source>
</evidence>
<dbReference type="CDD" id="cd06578">
    <property type="entry name" value="HemD"/>
    <property type="match status" value="1"/>
</dbReference>
<reference evidence="11 12" key="1">
    <citation type="submission" date="2018-08" db="EMBL/GenBank/DDBJ databases">
        <title>Genomic Encyclopedia of Archaeal and Bacterial Type Strains, Phase II (KMG-II): from individual species to whole genera.</title>
        <authorList>
            <person name="Goeker M."/>
        </authorList>
    </citation>
    <scope>NUCLEOTIDE SEQUENCE [LARGE SCALE GENOMIC DNA]</scope>
    <source>
        <strain evidence="11 12">DSM 5002</strain>
    </source>
</reference>
<name>A0A397PIA2_9HYPH</name>
<dbReference type="Gene3D" id="3.40.50.10090">
    <property type="match status" value="2"/>
</dbReference>
<evidence type="ECO:0000256" key="4">
    <source>
        <dbReference type="ARBA" id="ARBA00023239"/>
    </source>
</evidence>
<feature type="domain" description="Tetrapyrrole biosynthesis uroporphyrinogen III synthase" evidence="10">
    <location>
        <begin position="14"/>
        <end position="231"/>
    </location>
</feature>
<evidence type="ECO:0000313" key="12">
    <source>
        <dbReference type="Proteomes" id="UP000266273"/>
    </source>
</evidence>
<dbReference type="GO" id="GO:0004852">
    <property type="term" value="F:uroporphyrinogen-III synthase activity"/>
    <property type="evidence" value="ECO:0007669"/>
    <property type="project" value="UniProtKB-UniRule"/>
</dbReference>
<evidence type="ECO:0000256" key="1">
    <source>
        <dbReference type="ARBA" id="ARBA00004772"/>
    </source>
</evidence>
<dbReference type="EMBL" id="QXDF01000006">
    <property type="protein sequence ID" value="RIA45401.1"/>
    <property type="molecule type" value="Genomic_DNA"/>
</dbReference>
<evidence type="ECO:0000256" key="8">
    <source>
        <dbReference type="ARBA" id="ARBA00048617"/>
    </source>
</evidence>
<dbReference type="EC" id="4.2.1.75" evidence="3 9"/>
<evidence type="ECO:0000256" key="9">
    <source>
        <dbReference type="RuleBase" id="RU366031"/>
    </source>
</evidence>
<comment type="caution">
    <text evidence="11">The sequence shown here is derived from an EMBL/GenBank/DDBJ whole genome shotgun (WGS) entry which is preliminary data.</text>
</comment>
<evidence type="ECO:0000256" key="3">
    <source>
        <dbReference type="ARBA" id="ARBA00013109"/>
    </source>
</evidence>
<dbReference type="Proteomes" id="UP000266273">
    <property type="component" value="Unassembled WGS sequence"/>
</dbReference>
<accession>A0A397PIA2</accession>
<dbReference type="PANTHER" id="PTHR38042">
    <property type="entry name" value="UROPORPHYRINOGEN-III SYNTHASE, CHLOROPLASTIC"/>
    <property type="match status" value="1"/>
</dbReference>
<keyword evidence="4 9" id="KW-0456">Lyase</keyword>
<keyword evidence="12" id="KW-1185">Reference proteome</keyword>
<gene>
    <name evidence="11" type="ORF">BXY53_2822</name>
</gene>
<organism evidence="11 12">
    <name type="scientific">Dichotomicrobium thermohalophilum</name>
    <dbReference type="NCBI Taxonomy" id="933063"/>
    <lineage>
        <taxon>Bacteria</taxon>
        <taxon>Pseudomonadati</taxon>
        <taxon>Pseudomonadota</taxon>
        <taxon>Alphaproteobacteria</taxon>
        <taxon>Hyphomicrobiales</taxon>
        <taxon>Hyphomicrobiaceae</taxon>
        <taxon>Dichotomicrobium</taxon>
    </lineage>
</organism>
<comment type="pathway">
    <text evidence="1 9">Porphyrin-containing compound metabolism; protoporphyrin-IX biosynthesis; coproporphyrinogen-III from 5-aminolevulinate: step 3/4.</text>
</comment>
<dbReference type="GO" id="GO:0006782">
    <property type="term" value="P:protoporphyrinogen IX biosynthetic process"/>
    <property type="evidence" value="ECO:0007669"/>
    <property type="project" value="UniProtKB-UniRule"/>
</dbReference>
<comment type="catalytic activity">
    <reaction evidence="8 9">
        <text>hydroxymethylbilane = uroporphyrinogen III + H2O</text>
        <dbReference type="Rhea" id="RHEA:18965"/>
        <dbReference type="ChEBI" id="CHEBI:15377"/>
        <dbReference type="ChEBI" id="CHEBI:57308"/>
        <dbReference type="ChEBI" id="CHEBI:57845"/>
        <dbReference type="EC" id="4.2.1.75"/>
    </reaction>
</comment>
<evidence type="ECO:0000256" key="2">
    <source>
        <dbReference type="ARBA" id="ARBA00008133"/>
    </source>
</evidence>